<dbReference type="PANTHER" id="PTHR21248:SF22">
    <property type="entry name" value="PHOSPHOLIPASE D"/>
    <property type="match status" value="1"/>
</dbReference>
<keyword evidence="3 12" id="KW-0444">Lipid biosynthesis</keyword>
<comment type="similarity">
    <text evidence="12">Belongs to the phospholipase D family. Cardiolipin synthase subfamily.</text>
</comment>
<evidence type="ECO:0000256" key="6">
    <source>
        <dbReference type="ARBA" id="ARBA00022737"/>
    </source>
</evidence>
<evidence type="ECO:0000256" key="11">
    <source>
        <dbReference type="ARBA" id="ARBA00023264"/>
    </source>
</evidence>
<proteinExistence type="inferred from homology"/>
<evidence type="ECO:0000256" key="13">
    <source>
        <dbReference type="NCBIfam" id="TIGR04265"/>
    </source>
</evidence>
<comment type="function">
    <text evidence="12">Catalyzes the reversible phosphatidyl group transfer from one phosphatidylglycerol molecule to another to form cardiolipin (CL) (diphosphatidylglycerol) and glycerol.</text>
</comment>
<dbReference type="HAMAP" id="MF_01916">
    <property type="entry name" value="Cardiolipin_synth_Cls"/>
    <property type="match status" value="1"/>
</dbReference>
<keyword evidence="9 12" id="KW-0472">Membrane</keyword>
<evidence type="ECO:0000256" key="3">
    <source>
        <dbReference type="ARBA" id="ARBA00022516"/>
    </source>
</evidence>
<dbReference type="Pfam" id="PF13091">
    <property type="entry name" value="PLDc_2"/>
    <property type="match status" value="2"/>
</dbReference>
<keyword evidence="2 12" id="KW-1003">Cell membrane</keyword>
<dbReference type="SMART" id="SM00155">
    <property type="entry name" value="PLDc"/>
    <property type="match status" value="2"/>
</dbReference>
<feature type="active site" evidence="12">
    <location>
        <position position="400"/>
    </location>
</feature>
<evidence type="ECO:0000256" key="12">
    <source>
        <dbReference type="HAMAP-Rule" id="MF_01916"/>
    </source>
</evidence>
<feature type="active site" evidence="12">
    <location>
        <position position="230"/>
    </location>
</feature>
<protein>
    <recommendedName>
        <fullName evidence="12 13">Cardiolipin synthase</fullName>
        <shortName evidence="12">CL synthase</shortName>
        <ecNumber evidence="12 13">2.7.8.-</ecNumber>
    </recommendedName>
</protein>
<evidence type="ECO:0000256" key="7">
    <source>
        <dbReference type="ARBA" id="ARBA00022989"/>
    </source>
</evidence>
<evidence type="ECO:0000256" key="10">
    <source>
        <dbReference type="ARBA" id="ARBA00023209"/>
    </source>
</evidence>
<comment type="subcellular location">
    <subcellularLocation>
        <location evidence="1 12">Cell membrane</location>
        <topology evidence="1 12">Multi-pass membrane protein</topology>
    </subcellularLocation>
</comment>
<comment type="caution">
    <text evidence="15">The sequence shown here is derived from an EMBL/GenBank/DDBJ whole genome shotgun (WGS) entry which is preliminary data.</text>
</comment>
<reference evidence="16" key="1">
    <citation type="journal article" date="2019" name="Int. J. Syst. Evol. Microbiol.">
        <title>The Global Catalogue of Microorganisms (GCM) 10K type strain sequencing project: providing services to taxonomists for standard genome sequencing and annotation.</title>
        <authorList>
            <consortium name="The Broad Institute Genomics Platform"/>
            <consortium name="The Broad Institute Genome Sequencing Center for Infectious Disease"/>
            <person name="Wu L."/>
            <person name="Ma J."/>
        </authorList>
    </citation>
    <scope>NUCLEOTIDE SEQUENCE [LARGE SCALE GENOMIC DNA]</scope>
    <source>
        <strain evidence="16">CCM 8702</strain>
    </source>
</reference>
<keyword evidence="6" id="KW-0677">Repeat</keyword>
<feature type="domain" description="PLD phosphodiesterase" evidence="14">
    <location>
        <begin position="218"/>
        <end position="245"/>
    </location>
</feature>
<dbReference type="EMBL" id="BMDD01000001">
    <property type="protein sequence ID" value="GGH67705.1"/>
    <property type="molecule type" value="Genomic_DNA"/>
</dbReference>
<feature type="active site" evidence="12">
    <location>
        <position position="225"/>
    </location>
</feature>
<feature type="transmembrane region" description="Helical" evidence="12">
    <location>
        <begin position="34"/>
        <end position="56"/>
    </location>
</feature>
<dbReference type="PROSITE" id="PS50035">
    <property type="entry name" value="PLD"/>
    <property type="match status" value="2"/>
</dbReference>
<dbReference type="NCBIfam" id="TIGR04265">
    <property type="entry name" value="bac_cardiolipin"/>
    <property type="match status" value="1"/>
</dbReference>
<dbReference type="CDD" id="cd09112">
    <property type="entry name" value="PLDc_CLS_2"/>
    <property type="match status" value="1"/>
</dbReference>
<evidence type="ECO:0000313" key="16">
    <source>
        <dbReference type="Proteomes" id="UP000605427"/>
    </source>
</evidence>
<dbReference type="PANTHER" id="PTHR21248">
    <property type="entry name" value="CARDIOLIPIN SYNTHASE"/>
    <property type="match status" value="1"/>
</dbReference>
<dbReference type="Gene3D" id="3.30.870.10">
    <property type="entry name" value="Endonuclease Chain A"/>
    <property type="match status" value="2"/>
</dbReference>
<dbReference type="SUPFAM" id="SSF56024">
    <property type="entry name" value="Phospholipase D/nuclease"/>
    <property type="match status" value="2"/>
</dbReference>
<keyword evidence="4 12" id="KW-0808">Transferase</keyword>
<dbReference type="InterPro" id="IPR001736">
    <property type="entry name" value="PLipase_D/transphosphatidylase"/>
</dbReference>
<sequence length="482" mass="56249">MELYWFNHAPWFLLVLNLLLAMTVVFLERRDIGVTWAWLMVLFFLPIIGFILYLFFGQNLSRVKRYQFREQEKILLPGISVQRQQLLDEKLEFNDPRTARYRELLHMNMVGDFSLYTQDNDVIVYSDGKEKFDALLADIDRAQKYIHVQYYIWQNDNLGRRLIDALTEKAKQGLEVRVLYDAWGSKKVNRRFLQKFREAGGIAAPFFPSRIPFINFKMNYRNHRKLVIIDGSCGYIGGFNVGDEYLGEVKKFGYWRDTHLRIEGTALIQMHAIFLHDWSLSVKQKLPENLFLSVTRPFTGKVGAQIISSGPDQSRETIKLAYIKMMDEARDCIMIQTPYFIPDESMMTALKMAILSGVEVHLMIPKVPDHKMVYWASYSYLGELLDLGVNCYLYKKGFLHAKTMVVDGRLASVGTANMDIRSYKLNFEVNAIVYDSQKAGELEALFRKDMEDSEILTLEQYKLRPLLRKLLESFTRLFSPIL</sequence>
<dbReference type="EC" id="2.7.8.-" evidence="12 13"/>
<keyword evidence="7 12" id="KW-1133">Transmembrane helix</keyword>
<evidence type="ECO:0000256" key="8">
    <source>
        <dbReference type="ARBA" id="ARBA00023098"/>
    </source>
</evidence>
<evidence type="ECO:0000256" key="5">
    <source>
        <dbReference type="ARBA" id="ARBA00022692"/>
    </source>
</evidence>
<feature type="active site" evidence="12">
    <location>
        <position position="223"/>
    </location>
</feature>
<keyword evidence="5 12" id="KW-0812">Transmembrane</keyword>
<feature type="transmembrane region" description="Helical" evidence="12">
    <location>
        <begin position="6"/>
        <end position="27"/>
    </location>
</feature>
<dbReference type="CDD" id="cd09110">
    <property type="entry name" value="PLDc_CLS_1"/>
    <property type="match status" value="1"/>
</dbReference>
<evidence type="ECO:0000256" key="1">
    <source>
        <dbReference type="ARBA" id="ARBA00004651"/>
    </source>
</evidence>
<accession>A0ABQ1ZKX6</accession>
<name>A0ABQ1ZKX6_9BACL</name>
<dbReference type="InterPro" id="IPR027379">
    <property type="entry name" value="CLS_N"/>
</dbReference>
<keyword evidence="16" id="KW-1185">Reference proteome</keyword>
<evidence type="ECO:0000256" key="2">
    <source>
        <dbReference type="ARBA" id="ARBA00022475"/>
    </source>
</evidence>
<comment type="catalytic activity">
    <reaction evidence="12">
        <text>2 a 1,2-diacyl-sn-glycero-3-phospho-(1'-sn-glycerol) = a cardiolipin + glycerol</text>
        <dbReference type="Rhea" id="RHEA:31451"/>
        <dbReference type="ChEBI" id="CHEBI:17754"/>
        <dbReference type="ChEBI" id="CHEBI:62237"/>
        <dbReference type="ChEBI" id="CHEBI:64716"/>
    </reaction>
</comment>
<gene>
    <name evidence="15" type="primary">clsA</name>
    <name evidence="15" type="ORF">GCM10007362_00970</name>
</gene>
<keyword evidence="11 12" id="KW-1208">Phospholipid metabolism</keyword>
<keyword evidence="10 12" id="KW-0594">Phospholipid biosynthesis</keyword>
<dbReference type="Pfam" id="PF13396">
    <property type="entry name" value="PLDc_N"/>
    <property type="match status" value="1"/>
</dbReference>
<dbReference type="InterPro" id="IPR025202">
    <property type="entry name" value="PLD-like_dom"/>
</dbReference>
<dbReference type="Proteomes" id="UP000605427">
    <property type="component" value="Unassembled WGS sequence"/>
</dbReference>
<dbReference type="InterPro" id="IPR030874">
    <property type="entry name" value="Cardiolipin_synth_Firmi"/>
</dbReference>
<feature type="active site" evidence="12">
    <location>
        <position position="402"/>
    </location>
</feature>
<feature type="active site" evidence="12">
    <location>
        <position position="407"/>
    </location>
</feature>
<dbReference type="InterPro" id="IPR022924">
    <property type="entry name" value="Cardiolipin_synthase"/>
</dbReference>
<evidence type="ECO:0000313" key="15">
    <source>
        <dbReference type="EMBL" id="GGH67705.1"/>
    </source>
</evidence>
<evidence type="ECO:0000256" key="9">
    <source>
        <dbReference type="ARBA" id="ARBA00023136"/>
    </source>
</evidence>
<keyword evidence="8 12" id="KW-0443">Lipid metabolism</keyword>
<feature type="domain" description="PLD phosphodiesterase" evidence="14">
    <location>
        <begin position="395"/>
        <end position="422"/>
    </location>
</feature>
<evidence type="ECO:0000259" key="14">
    <source>
        <dbReference type="PROSITE" id="PS50035"/>
    </source>
</evidence>
<organism evidence="15 16">
    <name type="scientific">Saccharibacillus endophyticus</name>
    <dbReference type="NCBI Taxonomy" id="2060666"/>
    <lineage>
        <taxon>Bacteria</taxon>
        <taxon>Bacillati</taxon>
        <taxon>Bacillota</taxon>
        <taxon>Bacilli</taxon>
        <taxon>Bacillales</taxon>
        <taxon>Paenibacillaceae</taxon>
        <taxon>Saccharibacillus</taxon>
    </lineage>
</organism>
<evidence type="ECO:0000256" key="4">
    <source>
        <dbReference type="ARBA" id="ARBA00022679"/>
    </source>
</evidence>